<sequence>MIEPVTSYLDILNTPTGEAGTVMAYPPPERREIPLHGIMEFPKVALMDRRNQKPGERAMMEAVYRTWKEIKLPYHKPSAIFLEDFFQSVLSEYRRVARPGISPAVIMCHPSGFSTAEIRQFQDAIKDAKINQRACKRHSKTDFTEGEAVIYTALKDHSEVLKNAHRNNEAIIVADYGGITDEIAIFHFDHSLGGSSTLPGRIKKKKSTWTGAQATIHAFQMELLKEAQLDAGRTDQQFPTDIQDDLHKAVRRWAAEDLPNYRRIDFEDLGFECTLGGESTVLRAQTIEALLKSSAEIKAMELFDLIEAPDQATPPPTYLMLCGGFSKCKLLYDRVIGLLADKLRTRRPPIQMPHVLEFPAGQDP</sequence>
<evidence type="ECO:0008006" key="3">
    <source>
        <dbReference type="Google" id="ProtNLM"/>
    </source>
</evidence>
<keyword evidence="2" id="KW-1185">Reference proteome</keyword>
<accession>A0ABY6UGW0</accession>
<evidence type="ECO:0000313" key="2">
    <source>
        <dbReference type="Proteomes" id="UP000766486"/>
    </source>
</evidence>
<protein>
    <recommendedName>
        <fullName evidence="3">Actin-like ATPase domain-containing protein</fullName>
    </recommendedName>
</protein>
<proteinExistence type="predicted"/>
<comment type="caution">
    <text evidence="1">The sequence shown here is derived from an EMBL/GenBank/DDBJ whole genome shotgun (WGS) entry which is preliminary data.</text>
</comment>
<dbReference type="EMBL" id="CABFNS010000811">
    <property type="protein sequence ID" value="VUC29872.1"/>
    <property type="molecule type" value="Genomic_DNA"/>
</dbReference>
<reference evidence="1 2" key="1">
    <citation type="submission" date="2019-06" db="EMBL/GenBank/DDBJ databases">
        <authorList>
            <person name="Broberg M."/>
        </authorList>
    </citation>
    <scope>NUCLEOTIDE SEQUENCE [LARGE SCALE GENOMIC DNA]</scope>
</reference>
<dbReference type="Proteomes" id="UP000766486">
    <property type="component" value="Unassembled WGS sequence"/>
</dbReference>
<evidence type="ECO:0000313" key="1">
    <source>
        <dbReference type="EMBL" id="VUC29872.1"/>
    </source>
</evidence>
<organism evidence="1 2">
    <name type="scientific">Bionectria ochroleuca</name>
    <name type="common">Gliocladium roseum</name>
    <dbReference type="NCBI Taxonomy" id="29856"/>
    <lineage>
        <taxon>Eukaryota</taxon>
        <taxon>Fungi</taxon>
        <taxon>Dikarya</taxon>
        <taxon>Ascomycota</taxon>
        <taxon>Pezizomycotina</taxon>
        <taxon>Sordariomycetes</taxon>
        <taxon>Hypocreomycetidae</taxon>
        <taxon>Hypocreales</taxon>
        <taxon>Bionectriaceae</taxon>
        <taxon>Clonostachys</taxon>
    </lineage>
</organism>
<name>A0ABY6UGW0_BIOOC</name>
<gene>
    <name evidence="1" type="ORF">CLO192961_LOCUS268444</name>
</gene>